<feature type="transmembrane region" description="Helical" evidence="1">
    <location>
        <begin position="458"/>
        <end position="482"/>
    </location>
</feature>
<keyword evidence="1" id="KW-1133">Transmembrane helix</keyword>
<keyword evidence="1" id="KW-0812">Transmembrane</keyword>
<organism evidence="2 3">
    <name type="scientific">Lachnospira multipara</name>
    <dbReference type="NCBI Taxonomy" id="28051"/>
    <lineage>
        <taxon>Bacteria</taxon>
        <taxon>Bacillati</taxon>
        <taxon>Bacillota</taxon>
        <taxon>Clostridia</taxon>
        <taxon>Lachnospirales</taxon>
        <taxon>Lachnospiraceae</taxon>
        <taxon>Lachnospira</taxon>
    </lineage>
</organism>
<dbReference type="Proteomes" id="UP000236726">
    <property type="component" value="Unassembled WGS sequence"/>
</dbReference>
<proteinExistence type="predicted"/>
<feature type="transmembrane region" description="Helical" evidence="1">
    <location>
        <begin position="91"/>
        <end position="119"/>
    </location>
</feature>
<dbReference type="EMBL" id="FNUL01000033">
    <property type="protein sequence ID" value="SEG10919.1"/>
    <property type="molecule type" value="Genomic_DNA"/>
</dbReference>
<keyword evidence="1" id="KW-0472">Membrane</keyword>
<evidence type="ECO:0008006" key="4">
    <source>
        <dbReference type="Google" id="ProtNLM"/>
    </source>
</evidence>
<reference evidence="2 3" key="1">
    <citation type="submission" date="2016-10" db="EMBL/GenBank/DDBJ databases">
        <authorList>
            <person name="de Groot N.N."/>
        </authorList>
    </citation>
    <scope>NUCLEOTIDE SEQUENCE [LARGE SCALE GENOMIC DNA]</scope>
    <source>
        <strain evidence="2 3">D15d</strain>
    </source>
</reference>
<feature type="transmembrane region" description="Helical" evidence="1">
    <location>
        <begin position="150"/>
        <end position="172"/>
    </location>
</feature>
<dbReference type="RefSeq" id="WP_181022576.1">
    <property type="nucleotide sequence ID" value="NZ_FNUL01000033.1"/>
</dbReference>
<evidence type="ECO:0000256" key="1">
    <source>
        <dbReference type="SAM" id="Phobius"/>
    </source>
</evidence>
<gene>
    <name evidence="2" type="ORF">SAMN05216537_1331</name>
</gene>
<sequence>ENINNHLGTSLVESKSEDYYKLLKTRYDLLKIKEVKIQQTKTKSFSEFSNFTLNDKISIIIIVMFVLFIGRPEEDFLDLISTTKKSKRQYNINNIFAIFLLVIVSVIMNFGLLIMYSFLKNKDIKTLMYAVQNAYSWCLSGSITSIRNELILICLGEILKLYVIGLLMYLLINVLKSRSLKLLVISMALVIEFIFYNFVNTNKISTILKTVNIFKPVSDLYKDYGLIGIGKYWIEIYEFYNYSLIFLMITLLLISINFHYEYKKMVLSNVKNKLNCTYNCILLEFKKILIMQNNLSFILMIIVIVLSINLTSGGYISEEDLEIKQYYKAVNGDYEEKTDNFINECDAAIAIYEEIKEEIGGSGDFISDISRYKKLKERVERIQERLKNLSDEGMINLKVLDEIKFNNIFNANGNTYTTILMIINLIAIAFISVGSNTFEKRNETKYLIRTTRKGKSQFLIKTYIIKLAIIILLTIGINLIWYETITKTYALKDYELSASIRSLTLFESFGFDISVRNMFISMVILRLLIGILLSI</sequence>
<feature type="transmembrane region" description="Helical" evidence="1">
    <location>
        <begin position="416"/>
        <end position="438"/>
    </location>
</feature>
<evidence type="ECO:0000313" key="2">
    <source>
        <dbReference type="EMBL" id="SEG10919.1"/>
    </source>
</evidence>
<name>A0A1H5XGS8_9FIRM</name>
<accession>A0A1H5XGS8</accession>
<feature type="transmembrane region" description="Helical" evidence="1">
    <location>
        <begin position="295"/>
        <end position="316"/>
    </location>
</feature>
<keyword evidence="3" id="KW-1185">Reference proteome</keyword>
<feature type="transmembrane region" description="Helical" evidence="1">
    <location>
        <begin position="239"/>
        <end position="258"/>
    </location>
</feature>
<evidence type="ECO:0000313" key="3">
    <source>
        <dbReference type="Proteomes" id="UP000236726"/>
    </source>
</evidence>
<feature type="non-terminal residue" evidence="2">
    <location>
        <position position="535"/>
    </location>
</feature>
<feature type="non-terminal residue" evidence="2">
    <location>
        <position position="1"/>
    </location>
</feature>
<feature type="transmembrane region" description="Helical" evidence="1">
    <location>
        <begin position="179"/>
        <end position="199"/>
    </location>
</feature>
<feature type="transmembrane region" description="Helical" evidence="1">
    <location>
        <begin position="513"/>
        <end position="533"/>
    </location>
</feature>
<protein>
    <recommendedName>
        <fullName evidence="4">ABC-2 family transporter protein</fullName>
    </recommendedName>
</protein>
<dbReference type="AlphaFoldDB" id="A0A1H5XGS8"/>